<dbReference type="GO" id="GO:0046872">
    <property type="term" value="F:metal ion binding"/>
    <property type="evidence" value="ECO:0007669"/>
    <property type="project" value="UniProtKB-KW"/>
</dbReference>
<organism evidence="2 3">
    <name type="scientific">Cirrhinus mrigala</name>
    <name type="common">Mrigala</name>
    <dbReference type="NCBI Taxonomy" id="683832"/>
    <lineage>
        <taxon>Eukaryota</taxon>
        <taxon>Metazoa</taxon>
        <taxon>Chordata</taxon>
        <taxon>Craniata</taxon>
        <taxon>Vertebrata</taxon>
        <taxon>Euteleostomi</taxon>
        <taxon>Actinopterygii</taxon>
        <taxon>Neopterygii</taxon>
        <taxon>Teleostei</taxon>
        <taxon>Ostariophysi</taxon>
        <taxon>Cypriniformes</taxon>
        <taxon>Cyprinidae</taxon>
        <taxon>Labeoninae</taxon>
        <taxon>Labeonini</taxon>
        <taxon>Cirrhinus</taxon>
    </lineage>
</organism>
<proteinExistence type="predicted"/>
<evidence type="ECO:0000313" key="3">
    <source>
        <dbReference type="Proteomes" id="UP001529510"/>
    </source>
</evidence>
<gene>
    <name evidence="2" type="ORF">M9458_029024</name>
</gene>
<evidence type="ECO:0000313" key="2">
    <source>
        <dbReference type="EMBL" id="KAL0176694.1"/>
    </source>
</evidence>
<dbReference type="SUPFAM" id="SSF51197">
    <property type="entry name" value="Clavaminate synthase-like"/>
    <property type="match status" value="1"/>
</dbReference>
<feature type="non-terminal residue" evidence="2">
    <location>
        <position position="1"/>
    </location>
</feature>
<keyword evidence="1" id="KW-0479">Metal-binding</keyword>
<evidence type="ECO:0000256" key="1">
    <source>
        <dbReference type="ARBA" id="ARBA00022723"/>
    </source>
</evidence>
<dbReference type="EMBL" id="JAMKFB020000014">
    <property type="protein sequence ID" value="KAL0176694.1"/>
    <property type="molecule type" value="Genomic_DNA"/>
</dbReference>
<name>A0ABD0PS45_CIRMR</name>
<comment type="caution">
    <text evidence="2">The sequence shown here is derived from an EMBL/GenBank/DDBJ whole genome shotgun (WGS) entry which is preliminary data.</text>
</comment>
<reference evidence="2 3" key="1">
    <citation type="submission" date="2024-05" db="EMBL/GenBank/DDBJ databases">
        <title>Genome sequencing and assembly of Indian major carp, Cirrhinus mrigala (Hamilton, 1822).</title>
        <authorList>
            <person name="Mohindra V."/>
            <person name="Chowdhury L.M."/>
            <person name="Lal K."/>
            <person name="Jena J.K."/>
        </authorList>
    </citation>
    <scope>NUCLEOTIDE SEQUENCE [LARGE SCALE GENOMIC DNA]</scope>
    <source>
        <strain evidence="2">CM1030</strain>
        <tissue evidence="2">Blood</tissue>
    </source>
</reference>
<dbReference type="AlphaFoldDB" id="A0ABD0PS45"/>
<accession>A0ABD0PS45</accession>
<dbReference type="Proteomes" id="UP001529510">
    <property type="component" value="Unassembled WGS sequence"/>
</dbReference>
<keyword evidence="3" id="KW-1185">Reference proteome</keyword>
<dbReference type="Gene3D" id="2.60.120.650">
    <property type="entry name" value="Cupin"/>
    <property type="match status" value="1"/>
</dbReference>
<feature type="non-terminal residue" evidence="2">
    <location>
        <position position="59"/>
    </location>
</feature>
<dbReference type="InterPro" id="IPR050690">
    <property type="entry name" value="JHDM1_Histone_Demethylase"/>
</dbReference>
<dbReference type="PANTHER" id="PTHR23123">
    <property type="entry name" value="PHD/F-BOX CONTAINING PROTEIN"/>
    <property type="match status" value="1"/>
</dbReference>
<protein>
    <submittedName>
        <fullName evidence="2">Uncharacterized protein</fullName>
    </submittedName>
</protein>
<sequence>SRRMVDVMDVTTQKGIEMSMGQWRRYYETPASEREKLYNVISLEFSHTKLEHLVKRPTS</sequence>